<dbReference type="Proteomes" id="UP000298493">
    <property type="component" value="Unassembled WGS sequence"/>
</dbReference>
<feature type="domain" description="Phosducin" evidence="3">
    <location>
        <begin position="124"/>
        <end position="286"/>
    </location>
</feature>
<dbReference type="InterPro" id="IPR051499">
    <property type="entry name" value="Phosducin-like_reg"/>
</dbReference>
<dbReference type="PANTHER" id="PTHR46052">
    <property type="entry name" value="PHOSDUCIN-LIKE PROTEIN"/>
    <property type="match status" value="1"/>
</dbReference>
<dbReference type="Gene3D" id="3.40.30.10">
    <property type="entry name" value="Glutaredoxin"/>
    <property type="match status" value="1"/>
</dbReference>
<feature type="compositionally biased region" description="Basic and acidic residues" evidence="2">
    <location>
        <begin position="23"/>
        <end position="38"/>
    </location>
</feature>
<evidence type="ECO:0000313" key="4">
    <source>
        <dbReference type="EMBL" id="TID19114.1"/>
    </source>
</evidence>
<proteinExistence type="inferred from homology"/>
<dbReference type="STRING" id="86259.A0A4Z1NVZ6"/>
<feature type="region of interest" description="Disordered" evidence="2">
    <location>
        <begin position="96"/>
        <end position="138"/>
    </location>
</feature>
<name>A0A4Z1NVZ6_9PEZI</name>
<dbReference type="Pfam" id="PF02114">
    <property type="entry name" value="Phosducin"/>
    <property type="match status" value="1"/>
</dbReference>
<evidence type="ECO:0000256" key="2">
    <source>
        <dbReference type="SAM" id="MobiDB-lite"/>
    </source>
</evidence>
<dbReference type="AlphaFoldDB" id="A0A4Z1NVZ6"/>
<dbReference type="OrthoDB" id="70588at2759"/>
<sequence>MASTAAQDEFNALFESSSAAARSHPEDVENQTPEHSDSEPSEEPPADQFYEKDDDDAQDNASNMRSAYYIPKLRSDANTGPKGVIADAQAFEQARKQARFSFSTKGRRSPSPPATVPRAYPNDDYEKSSEEEDDDGFMARWRQRRLQELTNKRFSRGPSPNSANKRVWGSLVRVDAEGYLDAIEKAPAHTVVVVFIYDPQSEISHMVEACVRDIAKSYTTTRFVQLNYEEAEMEVAGVPAVLAYRGGNKFAGLVPVVDEIPEDQELSAKSLAIVLKKWTSHPPSDFLSLTIAQTPSLMNYLLITILMTQIRL</sequence>
<dbReference type="SUPFAM" id="SSF52833">
    <property type="entry name" value="Thioredoxin-like"/>
    <property type="match status" value="1"/>
</dbReference>
<dbReference type="InterPro" id="IPR001200">
    <property type="entry name" value="Phosducin"/>
</dbReference>
<organism evidence="4 5">
    <name type="scientific">Venturia nashicola</name>
    <dbReference type="NCBI Taxonomy" id="86259"/>
    <lineage>
        <taxon>Eukaryota</taxon>
        <taxon>Fungi</taxon>
        <taxon>Dikarya</taxon>
        <taxon>Ascomycota</taxon>
        <taxon>Pezizomycotina</taxon>
        <taxon>Dothideomycetes</taxon>
        <taxon>Pleosporomycetidae</taxon>
        <taxon>Venturiales</taxon>
        <taxon>Venturiaceae</taxon>
        <taxon>Venturia</taxon>
    </lineage>
</organism>
<dbReference type="PANTHER" id="PTHR46052:SF1">
    <property type="entry name" value="PHOSDUCIN-LIKE PROTEIN"/>
    <property type="match status" value="1"/>
</dbReference>
<dbReference type="InterPro" id="IPR024253">
    <property type="entry name" value="Phosducin_thioredoxin-like_dom"/>
</dbReference>
<gene>
    <name evidence="4" type="ORF">E6O75_ATG06235</name>
</gene>
<comment type="caution">
    <text evidence="4">The sequence shown here is derived from an EMBL/GenBank/DDBJ whole genome shotgun (WGS) entry which is preliminary data.</text>
</comment>
<reference evidence="4 5" key="1">
    <citation type="submission" date="2019-04" db="EMBL/GenBank/DDBJ databases">
        <title>High contiguity whole genome sequence and gene annotation resource for two Venturia nashicola isolates.</title>
        <authorList>
            <person name="Prokchorchik M."/>
            <person name="Won K."/>
            <person name="Lee Y."/>
            <person name="Choi E.D."/>
            <person name="Segonzac C."/>
            <person name="Sohn K.H."/>
        </authorList>
    </citation>
    <scope>NUCLEOTIDE SEQUENCE [LARGE SCALE GENOMIC DNA]</scope>
    <source>
        <strain evidence="4 5">PRI2</strain>
    </source>
</reference>
<protein>
    <submittedName>
        <fullName evidence="4">Thioredoxin-like protein</fullName>
    </submittedName>
</protein>
<dbReference type="GO" id="GO:0008277">
    <property type="term" value="P:regulation of G protein-coupled receptor signaling pathway"/>
    <property type="evidence" value="ECO:0007669"/>
    <property type="project" value="InterPro"/>
</dbReference>
<keyword evidence="5" id="KW-1185">Reference proteome</keyword>
<dbReference type="EMBL" id="SNSC02000013">
    <property type="protein sequence ID" value="TID19114.1"/>
    <property type="molecule type" value="Genomic_DNA"/>
</dbReference>
<evidence type="ECO:0000313" key="5">
    <source>
        <dbReference type="Proteomes" id="UP000298493"/>
    </source>
</evidence>
<comment type="similarity">
    <text evidence="1">Belongs to the phosducin family.</text>
</comment>
<dbReference type="InterPro" id="IPR036249">
    <property type="entry name" value="Thioredoxin-like_sf"/>
</dbReference>
<feature type="region of interest" description="Disordered" evidence="2">
    <location>
        <begin position="1"/>
        <end position="67"/>
    </location>
</feature>
<dbReference type="CDD" id="cd02987">
    <property type="entry name" value="Phd_like_Phd"/>
    <property type="match status" value="1"/>
</dbReference>
<evidence type="ECO:0000256" key="1">
    <source>
        <dbReference type="ARBA" id="ARBA00009686"/>
    </source>
</evidence>
<accession>A0A4Z1NVZ6</accession>
<evidence type="ECO:0000259" key="3">
    <source>
        <dbReference type="Pfam" id="PF02114"/>
    </source>
</evidence>